<comment type="subcellular location">
    <subcellularLocation>
        <location evidence="1">Nucleus</location>
    </subcellularLocation>
</comment>
<dbReference type="InterPro" id="IPR044589">
    <property type="entry name" value="GATA26/27"/>
</dbReference>
<name>A0A1D1Z5I4_9ARAE</name>
<evidence type="ECO:0000256" key="2">
    <source>
        <dbReference type="ARBA" id="ARBA00022723"/>
    </source>
</evidence>
<feature type="non-terminal residue" evidence="10">
    <location>
        <position position="1"/>
    </location>
</feature>
<keyword evidence="6" id="KW-0804">Transcription</keyword>
<sequence length="429" mass="48205">WDSLVPSRKRTCVSRPKPSPVEKLTRDLHSILHQQSSTFSASLENDLLYETKTPMGSVEIGNGGVLIRLPNTAVLEEESEASSLPIDNKSSTANEAYSGYSSFHIVSKEPSCAILSDEKLKRTIAAQEHVKREKASYEKLNILKSRDSPLSYVDLTEVINFEGFMRYLTHDERQQLMKYLPSMDCARSPESLKSMFHSSQFLENISYFKQLLVEGIFDISCSGMNEDERRALKKLVLVNSAKSKWVEHYTKLKDAKNSEVVCRKGVRTGANFVGSSNSLPLRRPNERQSQNLPEKKAMIKSPKRPCKLGITNLCTLKSPQLNSSNPGTRSTIETNEYMENDVSILGSRSFFASPDRNSMLNSLYFNDENLDQDLLLDVRSNASFPEAELLSESWKQNALNSQSAESGVESLSFIPTSCSSSQQPKQWND</sequence>
<keyword evidence="2" id="KW-0479">Metal-binding</keyword>
<evidence type="ECO:0000256" key="1">
    <source>
        <dbReference type="ARBA" id="ARBA00004123"/>
    </source>
</evidence>
<dbReference type="PANTHER" id="PTHR46855">
    <property type="entry name" value="OSJNBB0038F03.10 PROTEIN"/>
    <property type="match status" value="1"/>
</dbReference>
<dbReference type="InterPro" id="IPR028020">
    <property type="entry name" value="ASX_DEUBAD_dom"/>
</dbReference>
<gene>
    <name evidence="10" type="primary">GATA26_7</name>
    <name evidence="10" type="ORF">g.22629</name>
</gene>
<dbReference type="GO" id="GO:0008270">
    <property type="term" value="F:zinc ion binding"/>
    <property type="evidence" value="ECO:0007669"/>
    <property type="project" value="UniProtKB-KW"/>
</dbReference>
<accession>A0A1D1Z5I4</accession>
<reference evidence="10" key="1">
    <citation type="submission" date="2015-07" db="EMBL/GenBank/DDBJ databases">
        <title>Transcriptome Assembly of Anthurium amnicola.</title>
        <authorList>
            <person name="Suzuki J."/>
        </authorList>
    </citation>
    <scope>NUCLEOTIDE SEQUENCE</scope>
</reference>
<dbReference type="PROSITE" id="PS51916">
    <property type="entry name" value="DEUBAD"/>
    <property type="match status" value="1"/>
</dbReference>
<evidence type="ECO:0000256" key="7">
    <source>
        <dbReference type="ARBA" id="ARBA00023242"/>
    </source>
</evidence>
<dbReference type="InterPro" id="IPR044867">
    <property type="entry name" value="DEUBAD_dom"/>
</dbReference>
<keyword evidence="5" id="KW-0805">Transcription regulation</keyword>
<feature type="region of interest" description="Disordered" evidence="8">
    <location>
        <begin position="273"/>
        <end position="298"/>
    </location>
</feature>
<evidence type="ECO:0000259" key="9">
    <source>
        <dbReference type="PROSITE" id="PS51916"/>
    </source>
</evidence>
<feature type="region of interest" description="Disordered" evidence="8">
    <location>
        <begin position="1"/>
        <end position="21"/>
    </location>
</feature>
<keyword evidence="7" id="KW-0539">Nucleus</keyword>
<dbReference type="Pfam" id="PF13919">
    <property type="entry name" value="ASXH"/>
    <property type="match status" value="1"/>
</dbReference>
<evidence type="ECO:0000256" key="6">
    <source>
        <dbReference type="ARBA" id="ARBA00023163"/>
    </source>
</evidence>
<protein>
    <submittedName>
        <fullName evidence="10">GATA transcription factor 26</fullName>
    </submittedName>
</protein>
<dbReference type="GO" id="GO:0005634">
    <property type="term" value="C:nucleus"/>
    <property type="evidence" value="ECO:0007669"/>
    <property type="project" value="UniProtKB-SubCell"/>
</dbReference>
<evidence type="ECO:0000256" key="4">
    <source>
        <dbReference type="ARBA" id="ARBA00022833"/>
    </source>
</evidence>
<organism evidence="10">
    <name type="scientific">Anthurium amnicola</name>
    <dbReference type="NCBI Taxonomy" id="1678845"/>
    <lineage>
        <taxon>Eukaryota</taxon>
        <taxon>Viridiplantae</taxon>
        <taxon>Streptophyta</taxon>
        <taxon>Embryophyta</taxon>
        <taxon>Tracheophyta</taxon>
        <taxon>Spermatophyta</taxon>
        <taxon>Magnoliopsida</taxon>
        <taxon>Liliopsida</taxon>
        <taxon>Araceae</taxon>
        <taxon>Pothoideae</taxon>
        <taxon>Potheae</taxon>
        <taxon>Anthurium</taxon>
    </lineage>
</organism>
<proteinExistence type="predicted"/>
<dbReference type="AlphaFoldDB" id="A0A1D1Z5I4"/>
<dbReference type="Gene3D" id="1.10.2020.20">
    <property type="match status" value="1"/>
</dbReference>
<keyword evidence="4" id="KW-0862">Zinc</keyword>
<evidence type="ECO:0000313" key="10">
    <source>
        <dbReference type="EMBL" id="JAT62145.1"/>
    </source>
</evidence>
<evidence type="ECO:0000256" key="8">
    <source>
        <dbReference type="SAM" id="MobiDB-lite"/>
    </source>
</evidence>
<keyword evidence="3" id="KW-0863">Zinc-finger</keyword>
<dbReference type="InterPro" id="IPR038108">
    <property type="entry name" value="RPN13_DEUBAD_sf"/>
</dbReference>
<feature type="domain" description="DEUBAD" evidence="9">
    <location>
        <begin position="146"/>
        <end position="255"/>
    </location>
</feature>
<evidence type="ECO:0000256" key="3">
    <source>
        <dbReference type="ARBA" id="ARBA00022771"/>
    </source>
</evidence>
<evidence type="ECO:0000256" key="5">
    <source>
        <dbReference type="ARBA" id="ARBA00023015"/>
    </source>
</evidence>
<dbReference type="PANTHER" id="PTHR46855:SF1">
    <property type="entry name" value="GATA TRANSCRIPTION FACTOR 26"/>
    <property type="match status" value="1"/>
</dbReference>
<dbReference type="EMBL" id="GDJX01005791">
    <property type="protein sequence ID" value="JAT62145.1"/>
    <property type="molecule type" value="Transcribed_RNA"/>
</dbReference>